<dbReference type="InterPro" id="IPR036291">
    <property type="entry name" value="NAD(P)-bd_dom_sf"/>
</dbReference>
<keyword evidence="1 4" id="KW-0479">Metal-binding</keyword>
<dbReference type="Proteomes" id="UP001500191">
    <property type="component" value="Unassembled WGS sequence"/>
</dbReference>
<evidence type="ECO:0000256" key="4">
    <source>
        <dbReference type="RuleBase" id="RU361277"/>
    </source>
</evidence>
<evidence type="ECO:0000313" key="7">
    <source>
        <dbReference type="Proteomes" id="UP001500191"/>
    </source>
</evidence>
<feature type="domain" description="Enoyl reductase (ER)" evidence="5">
    <location>
        <begin position="10"/>
        <end position="343"/>
    </location>
</feature>
<dbReference type="InterPro" id="IPR013149">
    <property type="entry name" value="ADH-like_C"/>
</dbReference>
<keyword evidence="2 4" id="KW-0862">Zinc</keyword>
<proteinExistence type="inferred from homology"/>
<protein>
    <submittedName>
        <fullName evidence="6">Zinc-dependent alcohol dehydrogenase family protein</fullName>
    </submittedName>
</protein>
<dbReference type="CDD" id="cd08260">
    <property type="entry name" value="Zn_ADH6"/>
    <property type="match status" value="1"/>
</dbReference>
<keyword evidence="3" id="KW-0560">Oxidoreductase</keyword>
<dbReference type="PANTHER" id="PTHR43401">
    <property type="entry name" value="L-THREONINE 3-DEHYDROGENASE"/>
    <property type="match status" value="1"/>
</dbReference>
<name>A0ABN1CCQ9_9DEIO</name>
<dbReference type="PANTHER" id="PTHR43401:SF5">
    <property type="entry name" value="ALCOHOL DEHYDROGENASE-RELATED"/>
    <property type="match status" value="1"/>
</dbReference>
<dbReference type="PROSITE" id="PS00059">
    <property type="entry name" value="ADH_ZINC"/>
    <property type="match status" value="1"/>
</dbReference>
<dbReference type="SUPFAM" id="SSF50129">
    <property type="entry name" value="GroES-like"/>
    <property type="match status" value="1"/>
</dbReference>
<dbReference type="InterPro" id="IPR011032">
    <property type="entry name" value="GroES-like_sf"/>
</dbReference>
<evidence type="ECO:0000256" key="1">
    <source>
        <dbReference type="ARBA" id="ARBA00022723"/>
    </source>
</evidence>
<dbReference type="SUPFAM" id="SSF51735">
    <property type="entry name" value="NAD(P)-binding Rossmann-fold domains"/>
    <property type="match status" value="1"/>
</dbReference>
<evidence type="ECO:0000259" key="5">
    <source>
        <dbReference type="SMART" id="SM00829"/>
    </source>
</evidence>
<comment type="cofactor">
    <cofactor evidence="4">
        <name>Zn(2+)</name>
        <dbReference type="ChEBI" id="CHEBI:29105"/>
    </cofactor>
</comment>
<dbReference type="InterPro" id="IPR013154">
    <property type="entry name" value="ADH-like_N"/>
</dbReference>
<gene>
    <name evidence="6" type="ORF">GCM10008937_25050</name>
</gene>
<accession>A0ABN1CCQ9</accession>
<evidence type="ECO:0000256" key="2">
    <source>
        <dbReference type="ARBA" id="ARBA00022833"/>
    </source>
</evidence>
<dbReference type="EMBL" id="BAAADB010000028">
    <property type="protein sequence ID" value="GAA0516486.1"/>
    <property type="molecule type" value="Genomic_DNA"/>
</dbReference>
<dbReference type="InterPro" id="IPR002328">
    <property type="entry name" value="ADH_Zn_CS"/>
</dbReference>
<organism evidence="6 7">
    <name type="scientific">Deinococcus depolymerans</name>
    <dbReference type="NCBI Taxonomy" id="392408"/>
    <lineage>
        <taxon>Bacteria</taxon>
        <taxon>Thermotogati</taxon>
        <taxon>Deinococcota</taxon>
        <taxon>Deinococci</taxon>
        <taxon>Deinococcales</taxon>
        <taxon>Deinococcaceae</taxon>
        <taxon>Deinococcus</taxon>
    </lineage>
</organism>
<dbReference type="InterPro" id="IPR050129">
    <property type="entry name" value="Zn_alcohol_dh"/>
</dbReference>
<dbReference type="InterPro" id="IPR020843">
    <property type="entry name" value="ER"/>
</dbReference>
<keyword evidence="7" id="KW-1185">Reference proteome</keyword>
<reference evidence="6 7" key="1">
    <citation type="journal article" date="2019" name="Int. J. Syst. Evol. Microbiol.">
        <title>The Global Catalogue of Microorganisms (GCM) 10K type strain sequencing project: providing services to taxonomists for standard genome sequencing and annotation.</title>
        <authorList>
            <consortium name="The Broad Institute Genomics Platform"/>
            <consortium name="The Broad Institute Genome Sequencing Center for Infectious Disease"/>
            <person name="Wu L."/>
            <person name="Ma J."/>
        </authorList>
    </citation>
    <scope>NUCLEOTIDE SEQUENCE [LARGE SCALE GENOMIC DNA]</scope>
    <source>
        <strain evidence="6 7">JCM 14368</strain>
    </source>
</reference>
<dbReference type="RefSeq" id="WP_343759380.1">
    <property type="nucleotide sequence ID" value="NZ_BAAADB010000028.1"/>
</dbReference>
<dbReference type="Pfam" id="PF08240">
    <property type="entry name" value="ADH_N"/>
    <property type="match status" value="1"/>
</dbReference>
<dbReference type="SMART" id="SM00829">
    <property type="entry name" value="PKS_ER"/>
    <property type="match status" value="1"/>
</dbReference>
<dbReference type="Pfam" id="PF00107">
    <property type="entry name" value="ADH_zinc_N"/>
    <property type="match status" value="1"/>
</dbReference>
<sequence length="346" mass="36108">MRALMYEAFGVLPTIQTVPDPVPTPDGVVVEVGASGVCRSDWHGWMGHDPDIRLPHVPGHELAGTVVAVGAQVTAFRVGERVTVPFVAGCGRCGPCRAGDQQVCHAQFQPGFTHWGSFAPLVALGYADQNLVRLPDSMDFVTAASLGCRYSTAFRAVSQQGRVRGGEWVAVHGCGGVGLSAVQIAASLGARVIAVDIDDSKLALAAQLGAEHTLNATRLPDLPAVIADLSGGGAHLSLDALGHPQTLVNSVLCLRTRGRHVQVGLLLADQARPAVPMDRVIGRELELLGSHGMAAHTYPQMLGLIERGQLNPAALIGTRIDLAGAAQALVGMDTFAGVGVTVIDRF</sequence>
<evidence type="ECO:0000256" key="3">
    <source>
        <dbReference type="ARBA" id="ARBA00023002"/>
    </source>
</evidence>
<comment type="caution">
    <text evidence="6">The sequence shown here is derived from an EMBL/GenBank/DDBJ whole genome shotgun (WGS) entry which is preliminary data.</text>
</comment>
<evidence type="ECO:0000313" key="6">
    <source>
        <dbReference type="EMBL" id="GAA0516486.1"/>
    </source>
</evidence>
<comment type="similarity">
    <text evidence="4">Belongs to the zinc-containing alcohol dehydrogenase family.</text>
</comment>
<dbReference type="Gene3D" id="3.90.180.10">
    <property type="entry name" value="Medium-chain alcohol dehydrogenases, catalytic domain"/>
    <property type="match status" value="1"/>
</dbReference>